<dbReference type="GO" id="GO:0051787">
    <property type="term" value="F:misfolded protein binding"/>
    <property type="evidence" value="ECO:0007669"/>
    <property type="project" value="TreeGrafter"/>
</dbReference>
<dbReference type="PROSITE" id="PS00299">
    <property type="entry name" value="UBIQUITIN_1"/>
    <property type="match status" value="1"/>
</dbReference>
<feature type="compositionally biased region" description="Low complexity" evidence="1">
    <location>
        <begin position="95"/>
        <end position="119"/>
    </location>
</feature>
<dbReference type="GO" id="GO:0071818">
    <property type="term" value="C:BAT3 complex"/>
    <property type="evidence" value="ECO:0007669"/>
    <property type="project" value="TreeGrafter"/>
</dbReference>
<feature type="region of interest" description="Disordered" evidence="1">
    <location>
        <begin position="859"/>
        <end position="891"/>
    </location>
</feature>
<evidence type="ECO:0000256" key="1">
    <source>
        <dbReference type="SAM" id="MobiDB-lite"/>
    </source>
</evidence>
<evidence type="ECO:0000313" key="3">
    <source>
        <dbReference type="EMBL" id="KAK9804454.1"/>
    </source>
</evidence>
<dbReference type="GO" id="GO:0031593">
    <property type="term" value="F:polyubiquitin modification-dependent protein binding"/>
    <property type="evidence" value="ECO:0007669"/>
    <property type="project" value="TreeGrafter"/>
</dbReference>
<dbReference type="Proteomes" id="UP001465755">
    <property type="component" value="Unassembled WGS sequence"/>
</dbReference>
<dbReference type="PANTHER" id="PTHR15204:SF0">
    <property type="entry name" value="LARGE PROLINE-RICH PROTEIN BAG6"/>
    <property type="match status" value="1"/>
</dbReference>
<dbReference type="SUPFAM" id="SSF54236">
    <property type="entry name" value="Ubiquitin-like"/>
    <property type="match status" value="1"/>
</dbReference>
<feature type="compositionally biased region" description="Polar residues" evidence="1">
    <location>
        <begin position="822"/>
        <end position="832"/>
    </location>
</feature>
<feature type="domain" description="Ubiquitin-like" evidence="2">
    <location>
        <begin position="20"/>
        <end position="95"/>
    </location>
</feature>
<feature type="region of interest" description="Disordered" evidence="1">
    <location>
        <begin position="95"/>
        <end position="125"/>
    </location>
</feature>
<organism evidence="3 4">
    <name type="scientific">Symbiochloris irregularis</name>
    <dbReference type="NCBI Taxonomy" id="706552"/>
    <lineage>
        <taxon>Eukaryota</taxon>
        <taxon>Viridiplantae</taxon>
        <taxon>Chlorophyta</taxon>
        <taxon>core chlorophytes</taxon>
        <taxon>Trebouxiophyceae</taxon>
        <taxon>Trebouxiales</taxon>
        <taxon>Trebouxiaceae</taxon>
        <taxon>Symbiochloris</taxon>
    </lineage>
</organism>
<feature type="region of interest" description="Disordered" evidence="1">
    <location>
        <begin position="287"/>
        <end position="354"/>
    </location>
</feature>
<feature type="region of interest" description="Disordered" evidence="1">
    <location>
        <begin position="649"/>
        <end position="787"/>
    </location>
</feature>
<gene>
    <name evidence="3" type="ORF">WJX73_003438</name>
</gene>
<dbReference type="AlphaFoldDB" id="A0AAW1P7H2"/>
<sequence length="891" mass="92012">MASQTSQERVSDPTTAEQDLNIRVRTLAQTSHELRVPRTCTVEQLKGRLVATVHVPVERQRLIYRGRLLLDHERLTAAGVEDGHSLHLVERLPEQAAAAAQQPGSSTAQRQQQQRAGAPGNLGAADQPQQFQQHFAIGQVDFVGSGDPAQFGQQVMDFVAQMMGMAANGAHAAMHPGDGAHQPTALPQGGRMLSPHPALLLAGALRQWDGSGAAGAQSLQDAPERPLSLSGYRDRFLDACRQVLHSDQIPPDLAHFLDTAASQPLPEGADTAGGVSLGLQAAINIMAEPPSGGQRPPNPPAGAASRQPPRYQPPPHRQAANTAAATAPQATPHSNPLSNAQLPAAGRPGGASVHRMHFQVGPEGIIARGAMPLNMPAPAEASAQGAAAAGGRRAANAGGQQSAQTAPAPSGSGQPARPGAHRPPTLADWPFRPEDVQSVARLGSLQLAQLLTSLTGTLVQHPLGELSRIAQHLTSVRDRPVDRQLRHLEQDAARASPLLLQAGAVLLELARFANAVNAAARGSPGALVYNAPAYMTLADRNVIELDLTPVAAALAQVLQACPELVAASRTSSQPAGSEQADGQGSAASSSQSPLRFPLGMLASDVLYITAAAILRMGPDIHSNVAAAPLTAQRAQDPLQRLLDSFQQLNADDGATNPASSSAVPARFGAVGSSEAGPVSAQETESGQQATELGEASATAPVTHTRPTPEPVREDPRRPDDARHLLPQLDLAGTSQASEASEPRPSNAEASASASSAGPSSSAASQSGPKGPPAGIRGLGGAPASPDLGAIMQQMMPMVSQMFGGGTMPQPNAAAAGSLPGHSRSSQVANSAASRGPMRSAGLSALGYLDADTAQHWRSTIMADRQGSHGRNPLSEAYRSGRPGRMPSDQLE</sequence>
<proteinExistence type="predicted"/>
<feature type="region of interest" description="Disordered" evidence="1">
    <location>
        <begin position="569"/>
        <end position="591"/>
    </location>
</feature>
<dbReference type="PROSITE" id="PS50053">
    <property type="entry name" value="UBIQUITIN_2"/>
    <property type="match status" value="1"/>
</dbReference>
<accession>A0AAW1P7H2</accession>
<name>A0AAW1P7H2_9CHLO</name>
<dbReference type="SMART" id="SM00213">
    <property type="entry name" value="UBQ"/>
    <property type="match status" value="1"/>
</dbReference>
<dbReference type="InterPro" id="IPR000626">
    <property type="entry name" value="Ubiquitin-like_dom"/>
</dbReference>
<feature type="compositionally biased region" description="Low complexity" evidence="1">
    <location>
        <begin position="575"/>
        <end position="591"/>
    </location>
</feature>
<evidence type="ECO:0000313" key="4">
    <source>
        <dbReference type="Proteomes" id="UP001465755"/>
    </source>
</evidence>
<dbReference type="InterPro" id="IPR019954">
    <property type="entry name" value="Ubiquitin_CS"/>
</dbReference>
<feature type="compositionally biased region" description="Polar residues" evidence="1">
    <location>
        <begin position="680"/>
        <end position="690"/>
    </location>
</feature>
<feature type="compositionally biased region" description="Basic and acidic residues" evidence="1">
    <location>
        <begin position="710"/>
        <end position="723"/>
    </location>
</feature>
<reference evidence="3 4" key="1">
    <citation type="journal article" date="2024" name="Nat. Commun.">
        <title>Phylogenomics reveals the evolutionary origins of lichenization in chlorophyte algae.</title>
        <authorList>
            <person name="Puginier C."/>
            <person name="Libourel C."/>
            <person name="Otte J."/>
            <person name="Skaloud P."/>
            <person name="Haon M."/>
            <person name="Grisel S."/>
            <person name="Petersen M."/>
            <person name="Berrin J.G."/>
            <person name="Delaux P.M."/>
            <person name="Dal Grande F."/>
            <person name="Keller J."/>
        </authorList>
    </citation>
    <scope>NUCLEOTIDE SEQUENCE [LARGE SCALE GENOMIC DNA]</scope>
    <source>
        <strain evidence="3 4">SAG 2036</strain>
    </source>
</reference>
<protein>
    <recommendedName>
        <fullName evidence="2">Ubiquitin-like domain-containing protein</fullName>
    </recommendedName>
</protein>
<dbReference type="PANTHER" id="PTHR15204">
    <property type="entry name" value="LARGE PROLINE-RICH PROTEIN BAG6"/>
    <property type="match status" value="1"/>
</dbReference>
<dbReference type="Pfam" id="PF00240">
    <property type="entry name" value="ubiquitin"/>
    <property type="match status" value="1"/>
</dbReference>
<keyword evidence="4" id="KW-1185">Reference proteome</keyword>
<feature type="compositionally biased region" description="Low complexity" evidence="1">
    <location>
        <begin position="736"/>
        <end position="774"/>
    </location>
</feature>
<dbReference type="Gene3D" id="3.10.20.90">
    <property type="entry name" value="Phosphatidylinositol 3-kinase Catalytic Subunit, Chain A, domain 1"/>
    <property type="match status" value="1"/>
</dbReference>
<comment type="caution">
    <text evidence="3">The sequence shown here is derived from an EMBL/GenBank/DDBJ whole genome shotgun (WGS) entry which is preliminary data.</text>
</comment>
<dbReference type="EMBL" id="JALJOQ010000051">
    <property type="protein sequence ID" value="KAK9804454.1"/>
    <property type="molecule type" value="Genomic_DNA"/>
</dbReference>
<feature type="region of interest" description="Disordered" evidence="1">
    <location>
        <begin position="384"/>
        <end position="430"/>
    </location>
</feature>
<feature type="compositionally biased region" description="Low complexity" evidence="1">
    <location>
        <begin position="384"/>
        <end position="406"/>
    </location>
</feature>
<evidence type="ECO:0000259" key="2">
    <source>
        <dbReference type="PROSITE" id="PS50053"/>
    </source>
</evidence>
<feature type="compositionally biased region" description="Low complexity" evidence="1">
    <location>
        <begin position="317"/>
        <end position="332"/>
    </location>
</feature>
<dbReference type="GO" id="GO:0036503">
    <property type="term" value="P:ERAD pathway"/>
    <property type="evidence" value="ECO:0007669"/>
    <property type="project" value="TreeGrafter"/>
</dbReference>
<dbReference type="InterPro" id="IPR029071">
    <property type="entry name" value="Ubiquitin-like_domsf"/>
</dbReference>
<feature type="region of interest" description="Disordered" evidence="1">
    <location>
        <begin position="800"/>
        <end position="836"/>
    </location>
</feature>